<dbReference type="OrthoDB" id="364892at2759"/>
<dbReference type="GO" id="GO:0043022">
    <property type="term" value="F:ribosome binding"/>
    <property type="evidence" value="ECO:0007669"/>
    <property type="project" value="TreeGrafter"/>
</dbReference>
<evidence type="ECO:0000313" key="4">
    <source>
        <dbReference type="EMBL" id="PWA93376.1"/>
    </source>
</evidence>
<proteinExistence type="predicted"/>
<dbReference type="AlphaFoldDB" id="A0A2U1Q5U0"/>
<dbReference type="Proteomes" id="UP000245207">
    <property type="component" value="Unassembled WGS sequence"/>
</dbReference>
<keyword evidence="5" id="KW-1185">Reference proteome</keyword>
<evidence type="ECO:0000313" key="5">
    <source>
        <dbReference type="Proteomes" id="UP000245207"/>
    </source>
</evidence>
<dbReference type="Gene3D" id="3.90.1430.10">
    <property type="entry name" value="Yeast translation eEF2 (G' domain)"/>
    <property type="match status" value="1"/>
</dbReference>
<dbReference type="GO" id="GO:0005829">
    <property type="term" value="C:cytosol"/>
    <property type="evidence" value="ECO:0007669"/>
    <property type="project" value="TreeGrafter"/>
</dbReference>
<gene>
    <name evidence="4" type="ORF">CTI12_AA070370</name>
</gene>
<keyword evidence="2" id="KW-0251">Elongation factor</keyword>
<evidence type="ECO:0000256" key="3">
    <source>
        <dbReference type="ARBA" id="ARBA00022917"/>
    </source>
</evidence>
<evidence type="ECO:0000256" key="2">
    <source>
        <dbReference type="ARBA" id="ARBA00022768"/>
    </source>
</evidence>
<dbReference type="GO" id="GO:1990904">
    <property type="term" value="C:ribonucleoprotein complex"/>
    <property type="evidence" value="ECO:0007669"/>
    <property type="project" value="TreeGrafter"/>
</dbReference>
<dbReference type="STRING" id="35608.A0A2U1Q5U0"/>
<dbReference type="PANTHER" id="PTHR42908:SF10">
    <property type="entry name" value="EUKARYOTIC TRANSLATION ELONGATION FACTOR 2"/>
    <property type="match status" value="1"/>
</dbReference>
<dbReference type="EMBL" id="PKPP01000389">
    <property type="protein sequence ID" value="PWA93376.1"/>
    <property type="molecule type" value="Genomic_DNA"/>
</dbReference>
<protein>
    <submittedName>
        <fullName evidence="4">Uncharacterized protein</fullName>
    </submittedName>
</protein>
<comment type="caution">
    <text evidence="4">The sequence shown here is derived from an EMBL/GenBank/DDBJ whole genome shotgun (WGS) entry which is preliminary data.</text>
</comment>
<dbReference type="GO" id="GO:0003746">
    <property type="term" value="F:translation elongation factor activity"/>
    <property type="evidence" value="ECO:0007669"/>
    <property type="project" value="UniProtKB-KW"/>
</dbReference>
<organism evidence="4 5">
    <name type="scientific">Artemisia annua</name>
    <name type="common">Sweet wormwood</name>
    <dbReference type="NCBI Taxonomy" id="35608"/>
    <lineage>
        <taxon>Eukaryota</taxon>
        <taxon>Viridiplantae</taxon>
        <taxon>Streptophyta</taxon>
        <taxon>Embryophyta</taxon>
        <taxon>Tracheophyta</taxon>
        <taxon>Spermatophyta</taxon>
        <taxon>Magnoliopsida</taxon>
        <taxon>eudicotyledons</taxon>
        <taxon>Gunneridae</taxon>
        <taxon>Pentapetalae</taxon>
        <taxon>asterids</taxon>
        <taxon>campanulids</taxon>
        <taxon>Asterales</taxon>
        <taxon>Asteraceae</taxon>
        <taxon>Asteroideae</taxon>
        <taxon>Anthemideae</taxon>
        <taxon>Artemisiinae</taxon>
        <taxon>Artemisia</taxon>
    </lineage>
</organism>
<sequence>MPSHVYPTPLLGDVMLHPYGDTVSFSSGKHEWAFRLSDFVTMLAHDKNNLFKSKLMTRLWGDQFYDPTTNKWTKVREIVGEIRAFNGLEEKIPDILRTKP</sequence>
<keyword evidence="3" id="KW-0648">Protein biosynthesis</keyword>
<accession>A0A2U1Q5U0</accession>
<reference evidence="4 5" key="1">
    <citation type="journal article" date="2018" name="Mol. Plant">
        <title>The genome of Artemisia annua provides insight into the evolution of Asteraceae family and artemisinin biosynthesis.</title>
        <authorList>
            <person name="Shen Q."/>
            <person name="Zhang L."/>
            <person name="Liao Z."/>
            <person name="Wang S."/>
            <person name="Yan T."/>
            <person name="Shi P."/>
            <person name="Liu M."/>
            <person name="Fu X."/>
            <person name="Pan Q."/>
            <person name="Wang Y."/>
            <person name="Lv Z."/>
            <person name="Lu X."/>
            <person name="Zhang F."/>
            <person name="Jiang W."/>
            <person name="Ma Y."/>
            <person name="Chen M."/>
            <person name="Hao X."/>
            <person name="Li L."/>
            <person name="Tang Y."/>
            <person name="Lv G."/>
            <person name="Zhou Y."/>
            <person name="Sun X."/>
            <person name="Brodelius P.E."/>
            <person name="Rose J.K.C."/>
            <person name="Tang K."/>
        </authorList>
    </citation>
    <scope>NUCLEOTIDE SEQUENCE [LARGE SCALE GENOMIC DNA]</scope>
    <source>
        <strain evidence="5">cv. Huhao1</strain>
        <tissue evidence="4">Leaf</tissue>
    </source>
</reference>
<keyword evidence="1" id="KW-0963">Cytoplasm</keyword>
<dbReference type="PANTHER" id="PTHR42908">
    <property type="entry name" value="TRANSLATION ELONGATION FACTOR-RELATED"/>
    <property type="match status" value="1"/>
</dbReference>
<evidence type="ECO:0000256" key="1">
    <source>
        <dbReference type="ARBA" id="ARBA00022490"/>
    </source>
</evidence>
<dbReference type="GO" id="GO:0003924">
    <property type="term" value="F:GTPase activity"/>
    <property type="evidence" value="ECO:0007669"/>
    <property type="project" value="TreeGrafter"/>
</dbReference>
<name>A0A2U1Q5U0_ARTAN</name>